<dbReference type="InterPro" id="IPR050127">
    <property type="entry name" value="Serine_Proteases_S1"/>
</dbReference>
<evidence type="ECO:0000259" key="12">
    <source>
        <dbReference type="PROSITE" id="PS50240"/>
    </source>
</evidence>
<reference evidence="14" key="1">
    <citation type="submission" date="2022-01" db="EMBL/GenBank/DDBJ databases">
        <authorList>
            <person name="King R."/>
        </authorList>
    </citation>
    <scope>NUCLEOTIDE SEQUENCE</scope>
</reference>
<dbReference type="Proteomes" id="UP001152798">
    <property type="component" value="Chromosome 6"/>
</dbReference>
<evidence type="ECO:0000256" key="8">
    <source>
        <dbReference type="ARBA" id="ARBA00023180"/>
    </source>
</evidence>
<dbReference type="GO" id="GO:0005615">
    <property type="term" value="C:extracellular space"/>
    <property type="evidence" value="ECO:0007669"/>
    <property type="project" value="TreeGrafter"/>
</dbReference>
<dbReference type="PROSITE" id="PS50240">
    <property type="entry name" value="TRYPSIN_DOM"/>
    <property type="match status" value="1"/>
</dbReference>
<dbReference type="AlphaFoldDB" id="A0A9P0HR26"/>
<feature type="domain" description="Peptidase S1" evidence="12">
    <location>
        <begin position="103"/>
        <end position="349"/>
    </location>
</feature>
<comment type="subcellular location">
    <subcellularLocation>
        <location evidence="1">Secreted</location>
    </subcellularLocation>
</comment>
<accession>A0A9P0HR26</accession>
<keyword evidence="6 10" id="KW-0720">Serine protease</keyword>
<evidence type="ECO:0000256" key="4">
    <source>
        <dbReference type="ARBA" id="ARBA00022729"/>
    </source>
</evidence>
<feature type="signal peptide" evidence="11">
    <location>
        <begin position="1"/>
        <end position="16"/>
    </location>
</feature>
<dbReference type="PANTHER" id="PTHR24264:SF65">
    <property type="entry name" value="SRCR DOMAIN-CONTAINING PROTEIN"/>
    <property type="match status" value="1"/>
</dbReference>
<dbReference type="PROSITE" id="PS00135">
    <property type="entry name" value="TRYPSIN_SER"/>
    <property type="match status" value="1"/>
</dbReference>
<dbReference type="InterPro" id="IPR001314">
    <property type="entry name" value="Peptidase_S1A"/>
</dbReference>
<organism evidence="14 15">
    <name type="scientific">Nezara viridula</name>
    <name type="common">Southern green stink bug</name>
    <name type="synonym">Cimex viridulus</name>
    <dbReference type="NCBI Taxonomy" id="85310"/>
    <lineage>
        <taxon>Eukaryota</taxon>
        <taxon>Metazoa</taxon>
        <taxon>Ecdysozoa</taxon>
        <taxon>Arthropoda</taxon>
        <taxon>Hexapoda</taxon>
        <taxon>Insecta</taxon>
        <taxon>Pterygota</taxon>
        <taxon>Neoptera</taxon>
        <taxon>Paraneoptera</taxon>
        <taxon>Hemiptera</taxon>
        <taxon>Heteroptera</taxon>
        <taxon>Panheteroptera</taxon>
        <taxon>Pentatomomorpha</taxon>
        <taxon>Pentatomoidea</taxon>
        <taxon>Pentatomidae</taxon>
        <taxon>Pentatominae</taxon>
        <taxon>Nezara</taxon>
    </lineage>
</organism>
<keyword evidence="8" id="KW-0325">Glycoprotein</keyword>
<evidence type="ECO:0000313" key="15">
    <source>
        <dbReference type="Proteomes" id="UP001152798"/>
    </source>
</evidence>
<dbReference type="InterPro" id="IPR033116">
    <property type="entry name" value="TRYPSIN_SER"/>
</dbReference>
<dbReference type="InterPro" id="IPR009003">
    <property type="entry name" value="Peptidase_S1_PA"/>
</dbReference>
<dbReference type="SMART" id="SM00680">
    <property type="entry name" value="CLIP"/>
    <property type="match status" value="1"/>
</dbReference>
<evidence type="ECO:0000313" key="14">
    <source>
        <dbReference type="EMBL" id="CAH1405891.1"/>
    </source>
</evidence>
<evidence type="ECO:0000256" key="7">
    <source>
        <dbReference type="ARBA" id="ARBA00023157"/>
    </source>
</evidence>
<keyword evidence="5 10" id="KW-0378">Hydrolase</keyword>
<dbReference type="InterPro" id="IPR001254">
    <property type="entry name" value="Trypsin_dom"/>
</dbReference>
<evidence type="ECO:0000256" key="5">
    <source>
        <dbReference type="ARBA" id="ARBA00022801"/>
    </source>
</evidence>
<evidence type="ECO:0000256" key="1">
    <source>
        <dbReference type="ARBA" id="ARBA00004613"/>
    </source>
</evidence>
<dbReference type="OrthoDB" id="6339452at2759"/>
<keyword evidence="7" id="KW-1015">Disulfide bond</keyword>
<name>A0A9P0HR26_NEZVI</name>
<dbReference type="Pfam" id="PF00089">
    <property type="entry name" value="Trypsin"/>
    <property type="match status" value="1"/>
</dbReference>
<dbReference type="InterPro" id="IPR018114">
    <property type="entry name" value="TRYPSIN_HIS"/>
</dbReference>
<protein>
    <submittedName>
        <fullName evidence="14">Uncharacterized protein</fullName>
    </submittedName>
</protein>
<evidence type="ECO:0000259" key="13">
    <source>
        <dbReference type="PROSITE" id="PS51888"/>
    </source>
</evidence>
<evidence type="ECO:0000256" key="9">
    <source>
        <dbReference type="ARBA" id="ARBA00024195"/>
    </source>
</evidence>
<keyword evidence="15" id="KW-1185">Reference proteome</keyword>
<keyword evidence="4 11" id="KW-0732">Signal</keyword>
<evidence type="ECO:0000256" key="3">
    <source>
        <dbReference type="ARBA" id="ARBA00022670"/>
    </source>
</evidence>
<evidence type="ECO:0000256" key="2">
    <source>
        <dbReference type="ARBA" id="ARBA00022525"/>
    </source>
</evidence>
<dbReference type="GO" id="GO:0004252">
    <property type="term" value="F:serine-type endopeptidase activity"/>
    <property type="evidence" value="ECO:0007669"/>
    <property type="project" value="InterPro"/>
</dbReference>
<dbReference type="PANTHER" id="PTHR24264">
    <property type="entry name" value="TRYPSIN-RELATED"/>
    <property type="match status" value="1"/>
</dbReference>
<proteinExistence type="inferred from homology"/>
<feature type="chain" id="PRO_5040140883" evidence="11">
    <location>
        <begin position="17"/>
        <end position="355"/>
    </location>
</feature>
<evidence type="ECO:0000256" key="10">
    <source>
        <dbReference type="RuleBase" id="RU363034"/>
    </source>
</evidence>
<feature type="domain" description="Clip" evidence="13">
    <location>
        <begin position="26"/>
        <end position="68"/>
    </location>
</feature>
<dbReference type="EMBL" id="OV725082">
    <property type="protein sequence ID" value="CAH1405891.1"/>
    <property type="molecule type" value="Genomic_DNA"/>
</dbReference>
<evidence type="ECO:0000256" key="6">
    <source>
        <dbReference type="ARBA" id="ARBA00022825"/>
    </source>
</evidence>
<dbReference type="GO" id="GO:0006508">
    <property type="term" value="P:proteolysis"/>
    <property type="evidence" value="ECO:0007669"/>
    <property type="project" value="UniProtKB-KW"/>
</dbReference>
<dbReference type="CDD" id="cd00190">
    <property type="entry name" value="Tryp_SPc"/>
    <property type="match status" value="1"/>
</dbReference>
<dbReference type="PRINTS" id="PR00722">
    <property type="entry name" value="CHYMOTRYPSIN"/>
</dbReference>
<keyword evidence="2" id="KW-0964">Secreted</keyword>
<dbReference type="SMART" id="SM00020">
    <property type="entry name" value="Tryp_SPc"/>
    <property type="match status" value="1"/>
</dbReference>
<dbReference type="Gene3D" id="2.40.10.10">
    <property type="entry name" value="Trypsin-like serine proteases"/>
    <property type="match status" value="1"/>
</dbReference>
<dbReference type="PROSITE" id="PS51888">
    <property type="entry name" value="CLIP"/>
    <property type="match status" value="1"/>
</dbReference>
<dbReference type="InterPro" id="IPR022700">
    <property type="entry name" value="CLIP"/>
</dbReference>
<gene>
    <name evidence="14" type="ORF">NEZAVI_LOCUS13959</name>
</gene>
<evidence type="ECO:0000256" key="11">
    <source>
        <dbReference type="SAM" id="SignalP"/>
    </source>
</evidence>
<dbReference type="SUPFAM" id="SSF50494">
    <property type="entry name" value="Trypsin-like serine proteases"/>
    <property type="match status" value="1"/>
</dbReference>
<dbReference type="InterPro" id="IPR043504">
    <property type="entry name" value="Peptidase_S1_PA_chymotrypsin"/>
</dbReference>
<sequence>MILFLIGVFGFAVVSSQLLELEEGDECLPLGGGKGTCTILSQCQTLGDFKKNRPPICGFKGMEPIVCCPTKLTSKVNQGHKVEQLCAVLDLKCRNTLELSRNVIGGKESAPRTNTFMVLIGYREKEEKEWGCAGSLVTAKYVLSAAHCSNPTVLGPARWARLGELDISSSSDDAKPVDKAIIERIPHPKYITSQNYHDIVLFKLDSDVVFNSYILPICLHTKRQIITKFATVIGWGRTGFIEGTSDKLLEAEIEIYNDTECKRLMFSSITPQTPQGHQAEQMICAGVPDGSKDACQGDSGGPLVSRDTGKCIKTQQGITSFGQQCGNPDSPGVYTRVSNYISWIEEVALGDEAIL</sequence>
<dbReference type="PROSITE" id="PS00134">
    <property type="entry name" value="TRYPSIN_HIS"/>
    <property type="match status" value="1"/>
</dbReference>
<keyword evidence="3 10" id="KW-0645">Protease</keyword>
<comment type="similarity">
    <text evidence="9">Belongs to the peptidase S1 family. CLIP subfamily.</text>
</comment>
<dbReference type="FunFam" id="2.40.10.10:FF:000028">
    <property type="entry name" value="Serine protease easter"/>
    <property type="match status" value="1"/>
</dbReference>
<dbReference type="FunFam" id="2.40.10.10:FF:000002">
    <property type="entry name" value="Transmembrane protease serine"/>
    <property type="match status" value="1"/>
</dbReference>